<name>A0A7R8V7U5_HERIL</name>
<dbReference type="SUPFAM" id="SSF56112">
    <property type="entry name" value="Protein kinase-like (PK-like)"/>
    <property type="match status" value="1"/>
</dbReference>
<proteinExistence type="predicted"/>
<reference evidence="2 3" key="1">
    <citation type="submission" date="2020-11" db="EMBL/GenBank/DDBJ databases">
        <authorList>
            <person name="Wallbank WR R."/>
            <person name="Pardo Diaz C."/>
            <person name="Kozak K."/>
            <person name="Martin S."/>
            <person name="Jiggins C."/>
            <person name="Moest M."/>
            <person name="Warren A I."/>
            <person name="Generalovic N T."/>
            <person name="Byers J.R.P. K."/>
            <person name="Montejo-Kovacevich G."/>
            <person name="Yen C E."/>
        </authorList>
    </citation>
    <scope>NUCLEOTIDE SEQUENCE [LARGE SCALE GENOMIC DNA]</scope>
</reference>
<dbReference type="PANTHER" id="PTHR11012">
    <property type="entry name" value="PROTEIN KINASE-LIKE DOMAIN-CONTAINING"/>
    <property type="match status" value="1"/>
</dbReference>
<accession>A0A7R8V7U5</accession>
<dbReference type="FunCoup" id="A0A7R8V7U5">
    <property type="interactions" value="14"/>
</dbReference>
<protein>
    <recommendedName>
        <fullName evidence="1">CHK kinase-like domain-containing protein</fullName>
    </recommendedName>
</protein>
<dbReference type="InterPro" id="IPR004119">
    <property type="entry name" value="EcKL"/>
</dbReference>
<dbReference type="EMBL" id="LR899014">
    <property type="protein sequence ID" value="CAD7093742.1"/>
    <property type="molecule type" value="Genomic_DNA"/>
</dbReference>
<evidence type="ECO:0000313" key="2">
    <source>
        <dbReference type="EMBL" id="CAD7093742.1"/>
    </source>
</evidence>
<keyword evidence="3" id="KW-1185">Reference proteome</keyword>
<evidence type="ECO:0000259" key="1">
    <source>
        <dbReference type="SMART" id="SM00587"/>
    </source>
</evidence>
<dbReference type="PANTHER" id="PTHR11012:SF12">
    <property type="entry name" value="CHK KINASE-LIKE DOMAIN-CONTAINING PROTEIN-RELATED"/>
    <property type="match status" value="1"/>
</dbReference>
<dbReference type="OrthoDB" id="8250698at2759"/>
<dbReference type="Proteomes" id="UP000594454">
    <property type="component" value="Chromosome 6"/>
</dbReference>
<dbReference type="InParanoid" id="A0A7R8V7U5"/>
<dbReference type="Gene3D" id="3.90.1200.10">
    <property type="match status" value="1"/>
</dbReference>
<organism evidence="2 3">
    <name type="scientific">Hermetia illucens</name>
    <name type="common">Black soldier fly</name>
    <dbReference type="NCBI Taxonomy" id="343691"/>
    <lineage>
        <taxon>Eukaryota</taxon>
        <taxon>Metazoa</taxon>
        <taxon>Ecdysozoa</taxon>
        <taxon>Arthropoda</taxon>
        <taxon>Hexapoda</taxon>
        <taxon>Insecta</taxon>
        <taxon>Pterygota</taxon>
        <taxon>Neoptera</taxon>
        <taxon>Endopterygota</taxon>
        <taxon>Diptera</taxon>
        <taxon>Brachycera</taxon>
        <taxon>Stratiomyomorpha</taxon>
        <taxon>Stratiomyidae</taxon>
        <taxon>Hermetiinae</taxon>
        <taxon>Hermetia</taxon>
    </lineage>
</organism>
<dbReference type="OMA" id="HIRNLMF"/>
<dbReference type="AlphaFoldDB" id="A0A7R8V7U5"/>
<evidence type="ECO:0000313" key="3">
    <source>
        <dbReference type="Proteomes" id="UP000594454"/>
    </source>
</evidence>
<dbReference type="Pfam" id="PF02958">
    <property type="entry name" value="EcKL"/>
    <property type="match status" value="1"/>
</dbReference>
<sequence length="411" mass="46830">MSFNPDELEAPKWVNSNFLKEVLEYNGDLKNVTINDFHISPASALGDHFASIIFRAKIKFSTQEHSNKECSIIIKTLPIVEGFKKEMLEKWGEGLFATEIFMYSKVLSECSKILKNAGYNDMLAAKMIYQSMEPHKVIVFQDLKELGYFMLPRPIPNENDVEVLFSKLGQYHAATFKLAAGGTKGLNQKGGLFNMNKEDMLSMFGERFSLFKELVEALPGFEKASERLTKISFDKLARKCKQLVNAPGSYEVLNHGDYHVKNMMFKGKNGVDVSEVVLVDFQVWHWGSPAYDIVYVSAGIPPSMRPKACKHYFDTFVDVLKKSNFEGLLPTFEQLQKDLKSYRSLDLFLLATFTPFLGADKDQKKDDLETLFTSRNLLSAFYNQANYISYVKEMLPVMLQEGVLDDLVNFD</sequence>
<dbReference type="InterPro" id="IPR015897">
    <property type="entry name" value="CHK_kinase-like"/>
</dbReference>
<gene>
    <name evidence="2" type="ORF">HERILL_LOCUS16009</name>
</gene>
<dbReference type="InterPro" id="IPR011009">
    <property type="entry name" value="Kinase-like_dom_sf"/>
</dbReference>
<dbReference type="SMART" id="SM00587">
    <property type="entry name" value="CHK"/>
    <property type="match status" value="1"/>
</dbReference>
<feature type="domain" description="CHK kinase-like" evidence="1">
    <location>
        <begin position="138"/>
        <end position="322"/>
    </location>
</feature>